<evidence type="ECO:0000259" key="2">
    <source>
        <dbReference type="Pfam" id="PF13946"/>
    </source>
</evidence>
<dbReference type="GO" id="GO:0005509">
    <property type="term" value="F:calcium ion binding"/>
    <property type="evidence" value="ECO:0007669"/>
    <property type="project" value="InterPro"/>
</dbReference>
<accession>A0A0S3PUY7</accession>
<dbReference type="SUPFAM" id="SSF49464">
    <property type="entry name" value="Carboxypeptidase regulatory domain-like"/>
    <property type="match status" value="1"/>
</dbReference>
<dbReference type="Gene3D" id="3.40.33.10">
    <property type="entry name" value="CAP"/>
    <property type="match status" value="1"/>
</dbReference>
<dbReference type="OrthoDB" id="419320at2"/>
<dbReference type="SUPFAM" id="SSF51120">
    <property type="entry name" value="beta-Roll"/>
    <property type="match status" value="1"/>
</dbReference>
<dbReference type="Pfam" id="PF00188">
    <property type="entry name" value="CAP"/>
    <property type="match status" value="1"/>
</dbReference>
<dbReference type="PANTHER" id="PTHR31157:SF1">
    <property type="entry name" value="SCP DOMAIN-CONTAINING PROTEIN"/>
    <property type="match status" value="1"/>
</dbReference>
<dbReference type="Proteomes" id="UP000236884">
    <property type="component" value="Chromosome"/>
</dbReference>
<dbReference type="SUPFAM" id="SSF55797">
    <property type="entry name" value="PR-1-like"/>
    <property type="match status" value="1"/>
</dbReference>
<dbReference type="Pfam" id="PF00353">
    <property type="entry name" value="HemolysinCabind"/>
    <property type="match status" value="2"/>
</dbReference>
<feature type="domain" description="SCP" evidence="1">
    <location>
        <begin position="12"/>
        <end position="187"/>
    </location>
</feature>
<sequence>MSLPTAQEQLMLELVNKFRADPSGEYGRLTGSGADGNVTAAINYFGVDRGSLLAQLNATAAVAPLAWSSALNGAAASHNANMIAYDQQSHQLPNEQSLAQRATNAGFNGYTALGENIYAFADNLVSGHAGFVIDWGYDVEDIMSNGQLYADWRTRGDGMQDPAGHRINLANSAYKEIGISVVAESNSATSVGPYVISQELGARSGYAAQFVGVIINDSDNDNFYDIGEGLSGVLITLKSGSQTYTTTSWDSGGWQLAVPPGSYTITFSGGGLSGTVTKTATLGNANVKVDAEAADAFGADPFAGDDTLFGTPGNDVIYAFDGNDIVRGLDGNDLLDGGSGSDVLDGGLGADQLFGRDGNDYLNGGEVFSLSANQGAVYRLYGATFDRAPDFVGFTSWAAGLASGQQTLTSVANAFVVSAEFQQTYGALSNPQFVALLYNNVLDRAPDQSGFTSWVAYLDAGASRASVLLGFSESSEFKSISAMGEMGYASEVVYGQSVGQIYRLYDTIFGREPDVGGFTGWVGGNNSGASLQSITTQFVQSAEFRQT</sequence>
<dbReference type="PANTHER" id="PTHR31157">
    <property type="entry name" value="SCP DOMAIN-CONTAINING PROTEIN"/>
    <property type="match status" value="1"/>
</dbReference>
<dbReference type="InterPro" id="IPR014044">
    <property type="entry name" value="CAP_dom"/>
</dbReference>
<dbReference type="InterPro" id="IPR018511">
    <property type="entry name" value="Hemolysin-typ_Ca-bd_CS"/>
</dbReference>
<dbReference type="InterPro" id="IPR008969">
    <property type="entry name" value="CarboxyPept-like_regulatory"/>
</dbReference>
<evidence type="ECO:0000313" key="3">
    <source>
        <dbReference type="EMBL" id="BAT59725.1"/>
    </source>
</evidence>
<dbReference type="InterPro" id="IPR025282">
    <property type="entry name" value="DUF4214"/>
</dbReference>
<reference evidence="3 4" key="1">
    <citation type="submission" date="2015-08" db="EMBL/GenBank/DDBJ databases">
        <title>Investigation of the bacterial diversity of lava forest soil.</title>
        <authorList>
            <person name="Lee J.S."/>
        </authorList>
    </citation>
    <scope>NUCLEOTIDE SEQUENCE [LARGE SCALE GENOMIC DNA]</scope>
    <source>
        <strain evidence="3 4">GJW-30</strain>
    </source>
</reference>
<proteinExistence type="predicted"/>
<dbReference type="AlphaFoldDB" id="A0A0S3PUY7"/>
<evidence type="ECO:0000259" key="1">
    <source>
        <dbReference type="Pfam" id="PF00188"/>
    </source>
</evidence>
<organism evidence="3 4">
    <name type="scientific">Variibacter gotjawalensis</name>
    <dbReference type="NCBI Taxonomy" id="1333996"/>
    <lineage>
        <taxon>Bacteria</taxon>
        <taxon>Pseudomonadati</taxon>
        <taxon>Pseudomonadota</taxon>
        <taxon>Alphaproteobacteria</taxon>
        <taxon>Hyphomicrobiales</taxon>
        <taxon>Nitrobacteraceae</taxon>
        <taxon>Variibacter</taxon>
    </lineage>
</organism>
<dbReference type="Gene3D" id="2.150.10.10">
    <property type="entry name" value="Serralysin-like metalloprotease, C-terminal"/>
    <property type="match status" value="1"/>
</dbReference>
<dbReference type="InterPro" id="IPR001343">
    <property type="entry name" value="Hemolysn_Ca-bd"/>
</dbReference>
<dbReference type="EMBL" id="AP014946">
    <property type="protein sequence ID" value="BAT59725.1"/>
    <property type="molecule type" value="Genomic_DNA"/>
</dbReference>
<gene>
    <name evidence="3" type="primary">apxIA_2</name>
    <name evidence="3" type="ORF">GJW-30_1_02258</name>
</gene>
<dbReference type="PRINTS" id="PR00313">
    <property type="entry name" value="CABNDNGRPT"/>
</dbReference>
<evidence type="ECO:0000313" key="4">
    <source>
        <dbReference type="Proteomes" id="UP000236884"/>
    </source>
</evidence>
<feature type="domain" description="DUF4214" evidence="2">
    <location>
        <begin position="412"/>
        <end position="478"/>
    </location>
</feature>
<name>A0A0S3PUY7_9BRAD</name>
<dbReference type="KEGG" id="vgo:GJW-30_1_02258"/>
<keyword evidence="4" id="KW-1185">Reference proteome</keyword>
<feature type="domain" description="DUF4214" evidence="2">
    <location>
        <begin position="501"/>
        <end position="546"/>
    </location>
</feature>
<dbReference type="PROSITE" id="PS00330">
    <property type="entry name" value="HEMOLYSIN_CALCIUM"/>
    <property type="match status" value="1"/>
</dbReference>
<dbReference type="InterPro" id="IPR011049">
    <property type="entry name" value="Serralysin-like_metalloprot_C"/>
</dbReference>
<protein>
    <submittedName>
        <fullName evidence="3">RTX-I toxin determinant A from serotypes 1/9</fullName>
    </submittedName>
</protein>
<dbReference type="Pfam" id="PF13946">
    <property type="entry name" value="DUF4214"/>
    <property type="match status" value="2"/>
</dbReference>
<dbReference type="InterPro" id="IPR035940">
    <property type="entry name" value="CAP_sf"/>
</dbReference>